<dbReference type="InterPro" id="IPR035971">
    <property type="entry name" value="CBD_sf"/>
</dbReference>
<dbReference type="OrthoDB" id="413885at2759"/>
<keyword evidence="6" id="KW-1185">Reference proteome</keyword>
<dbReference type="Gene3D" id="2.60.40.1210">
    <property type="entry name" value="Cellobiose dehydrogenase, cytochrome domain"/>
    <property type="match status" value="1"/>
</dbReference>
<dbReference type="SMART" id="SM00236">
    <property type="entry name" value="fCBD"/>
    <property type="match status" value="1"/>
</dbReference>
<feature type="domain" description="CBM1" evidence="4">
    <location>
        <begin position="259"/>
        <end position="295"/>
    </location>
</feature>
<dbReference type="EMBL" id="KL198098">
    <property type="protein sequence ID" value="KDQ07962.1"/>
    <property type="molecule type" value="Genomic_DNA"/>
</dbReference>
<dbReference type="Proteomes" id="UP000027195">
    <property type="component" value="Unassembled WGS sequence"/>
</dbReference>
<feature type="chain" id="PRO_5001645334" evidence="3">
    <location>
        <begin position="19"/>
        <end position="297"/>
    </location>
</feature>
<sequence length="297" mass="31838">MLGRFLVNLLPLVGAVFAQQVSKPYTDPANGITFQSYTDPTHAITFRWVFPPLTTPPSNEFIGEIVCPVELGYCGFSLVGAMTYSLIIMAWQNGNGVVLSPRWISKYGLPTVYNGPVITQLPSTSVNATHWKAVYRCQNCTSWDGGSLDLNGVTEMSWAMADSPPAQPSNSASSFFKHTDYGYWSQSIVAARDAKYSSYLGGSTTTVITTSSTSRTTTTTTSTSKTSTTSTSSTPSPTKTTSSTIPTTIATTTTTAPGPEQTPWGQCGGVYYSGPTACTSGWKCVYSNDYYSQCLLA</sequence>
<dbReference type="InParanoid" id="A0A067M7X0"/>
<dbReference type="AlphaFoldDB" id="A0A067M7X0"/>
<evidence type="ECO:0000259" key="4">
    <source>
        <dbReference type="PROSITE" id="PS51164"/>
    </source>
</evidence>
<dbReference type="Pfam" id="PF16010">
    <property type="entry name" value="CDH-cyt"/>
    <property type="match status" value="1"/>
</dbReference>
<dbReference type="GO" id="GO:0005975">
    <property type="term" value="P:carbohydrate metabolic process"/>
    <property type="evidence" value="ECO:0007669"/>
    <property type="project" value="InterPro"/>
</dbReference>
<proteinExistence type="predicted"/>
<reference evidence="6" key="1">
    <citation type="journal article" date="2014" name="Proc. Natl. Acad. Sci. U.S.A.">
        <title>Extensive sampling of basidiomycete genomes demonstrates inadequacy of the white-rot/brown-rot paradigm for wood decay fungi.</title>
        <authorList>
            <person name="Riley R."/>
            <person name="Salamov A.A."/>
            <person name="Brown D.W."/>
            <person name="Nagy L.G."/>
            <person name="Floudas D."/>
            <person name="Held B.W."/>
            <person name="Levasseur A."/>
            <person name="Lombard V."/>
            <person name="Morin E."/>
            <person name="Otillar R."/>
            <person name="Lindquist E.A."/>
            <person name="Sun H."/>
            <person name="LaButti K.M."/>
            <person name="Schmutz J."/>
            <person name="Jabbour D."/>
            <person name="Luo H."/>
            <person name="Baker S.E."/>
            <person name="Pisabarro A.G."/>
            <person name="Walton J.D."/>
            <person name="Blanchette R.A."/>
            <person name="Henrissat B."/>
            <person name="Martin F."/>
            <person name="Cullen D."/>
            <person name="Hibbett D.S."/>
            <person name="Grigoriev I.V."/>
        </authorList>
    </citation>
    <scope>NUCLEOTIDE SEQUENCE [LARGE SCALE GENOMIC DNA]</scope>
    <source>
        <strain evidence="6">FD-172 SS1</strain>
    </source>
</reference>
<dbReference type="GO" id="GO:0005576">
    <property type="term" value="C:extracellular region"/>
    <property type="evidence" value="ECO:0007669"/>
    <property type="project" value="InterPro"/>
</dbReference>
<feature type="region of interest" description="Disordered" evidence="2">
    <location>
        <begin position="210"/>
        <end position="245"/>
    </location>
</feature>
<accession>A0A067M7X0</accession>
<evidence type="ECO:0000256" key="2">
    <source>
        <dbReference type="SAM" id="MobiDB-lite"/>
    </source>
</evidence>
<dbReference type="PANTHER" id="PTHR47797">
    <property type="entry name" value="DEHYDROGENASE, PUTATIVE (AFU_ORTHOLOGUE AFUA_8G05805)-RELATED"/>
    <property type="match status" value="1"/>
</dbReference>
<dbReference type="PROSITE" id="PS51164">
    <property type="entry name" value="CBM1_2"/>
    <property type="match status" value="1"/>
</dbReference>
<feature type="signal peptide" evidence="3">
    <location>
        <begin position="1"/>
        <end position="18"/>
    </location>
</feature>
<evidence type="ECO:0000256" key="3">
    <source>
        <dbReference type="SAM" id="SignalP"/>
    </source>
</evidence>
<dbReference type="GO" id="GO:0030248">
    <property type="term" value="F:cellulose binding"/>
    <property type="evidence" value="ECO:0007669"/>
    <property type="project" value="InterPro"/>
</dbReference>
<name>A0A067M7X0_BOTB1</name>
<dbReference type="HOGENOM" id="CLU_081649_2_0_1"/>
<evidence type="ECO:0000313" key="6">
    <source>
        <dbReference type="Proteomes" id="UP000027195"/>
    </source>
</evidence>
<dbReference type="SUPFAM" id="SSF49344">
    <property type="entry name" value="CBD9-like"/>
    <property type="match status" value="1"/>
</dbReference>
<dbReference type="PROSITE" id="PS00562">
    <property type="entry name" value="CBM1_1"/>
    <property type="match status" value="1"/>
</dbReference>
<dbReference type="InterPro" id="IPR015920">
    <property type="entry name" value="Cellobiose_DH-like_cyt"/>
</dbReference>
<organism evidence="5 6">
    <name type="scientific">Botryobasidium botryosum (strain FD-172 SS1)</name>
    <dbReference type="NCBI Taxonomy" id="930990"/>
    <lineage>
        <taxon>Eukaryota</taxon>
        <taxon>Fungi</taxon>
        <taxon>Dikarya</taxon>
        <taxon>Basidiomycota</taxon>
        <taxon>Agaricomycotina</taxon>
        <taxon>Agaricomycetes</taxon>
        <taxon>Cantharellales</taxon>
        <taxon>Botryobasidiaceae</taxon>
        <taxon>Botryobasidium</taxon>
    </lineage>
</organism>
<evidence type="ECO:0000256" key="1">
    <source>
        <dbReference type="ARBA" id="ARBA00022729"/>
    </source>
</evidence>
<keyword evidence="1 3" id="KW-0732">Signal</keyword>
<dbReference type="STRING" id="930990.A0A067M7X0"/>
<evidence type="ECO:0000313" key="5">
    <source>
        <dbReference type="EMBL" id="KDQ07962.1"/>
    </source>
</evidence>
<gene>
    <name evidence="5" type="ORF">BOTBODRAFT_59694</name>
</gene>
<protein>
    <submittedName>
        <fullName evidence="5">Carbohydrate-binding module family 1 protein</fullName>
    </submittedName>
</protein>
<dbReference type="PANTHER" id="PTHR47797:SF5">
    <property type="entry name" value="CELLOBIOSE DEHYDROGENASE CYTOCHROME DOMAIN-CONTAINING PROTEIN"/>
    <property type="match status" value="1"/>
</dbReference>
<dbReference type="Pfam" id="PF00734">
    <property type="entry name" value="CBM_1"/>
    <property type="match status" value="1"/>
</dbReference>
<dbReference type="SUPFAM" id="SSF57180">
    <property type="entry name" value="Cellulose-binding domain"/>
    <property type="match status" value="1"/>
</dbReference>
<dbReference type="CDD" id="cd09630">
    <property type="entry name" value="CDH_like_cytochrome"/>
    <property type="match status" value="1"/>
</dbReference>
<dbReference type="InterPro" id="IPR000254">
    <property type="entry name" value="CBD"/>
</dbReference>